<evidence type="ECO:0000256" key="3">
    <source>
        <dbReference type="ARBA" id="ARBA00023054"/>
    </source>
</evidence>
<dbReference type="InterPro" id="IPR041091">
    <property type="entry name" value="RPGRIP1_C"/>
</dbReference>
<dbReference type="PANTHER" id="PTHR14240:SF5">
    <property type="entry name" value="RPGRIP1 C-TERMINAL DOMAIN-CONTAINING PROTEIN"/>
    <property type="match status" value="1"/>
</dbReference>
<feature type="domain" description="RPGR-interacting protein 1 first C2" evidence="7">
    <location>
        <begin position="614"/>
        <end position="757"/>
    </location>
</feature>
<dbReference type="SUPFAM" id="SSF49562">
    <property type="entry name" value="C2 domain (Calcium/lipid-binding domain, CaLB)"/>
    <property type="match status" value="1"/>
</dbReference>
<dbReference type="Proteomes" id="UP000752696">
    <property type="component" value="Unassembled WGS sequence"/>
</dbReference>
<protein>
    <recommendedName>
        <fullName evidence="11">RPGRIP1 C-terminal domain-containing protein</fullName>
    </recommendedName>
</protein>
<keyword evidence="3 6" id="KW-0175">Coiled coil</keyword>
<evidence type="ECO:0000256" key="1">
    <source>
        <dbReference type="ARBA" id="ARBA00004138"/>
    </source>
</evidence>
<dbReference type="InterPro" id="IPR031139">
    <property type="entry name" value="RPGRIP1_fam"/>
</dbReference>
<evidence type="ECO:0000259" key="7">
    <source>
        <dbReference type="Pfam" id="PF11618"/>
    </source>
</evidence>
<dbReference type="InterPro" id="IPR021656">
    <property type="entry name" value="C2-C2_1"/>
</dbReference>
<dbReference type="Pfam" id="PF11618">
    <property type="entry name" value="C2-C2_1"/>
    <property type="match status" value="1"/>
</dbReference>
<proteinExistence type="inferred from homology"/>
<evidence type="ECO:0000313" key="9">
    <source>
        <dbReference type="EMBL" id="CAD1473512.1"/>
    </source>
</evidence>
<dbReference type="Pfam" id="PF18111">
    <property type="entry name" value="RPGR1_C"/>
    <property type="match status" value="1"/>
</dbReference>
<reference evidence="9" key="1">
    <citation type="submission" date="2020-07" db="EMBL/GenBank/DDBJ databases">
        <authorList>
            <person name="Nazaruddin N."/>
        </authorList>
    </citation>
    <scope>NUCLEOTIDE SEQUENCE</scope>
</reference>
<dbReference type="PANTHER" id="PTHR14240">
    <property type="entry name" value="RETINITIS PIGMENTOSA GTPASE REGULATOR-INTERACTING PROTEIN"/>
    <property type="match status" value="1"/>
</dbReference>
<feature type="domain" description="RPGRIP1 C-terminal" evidence="8">
    <location>
        <begin position="948"/>
        <end position="1105"/>
    </location>
</feature>
<name>A0A6V7H250_9HYME</name>
<evidence type="ECO:0000313" key="10">
    <source>
        <dbReference type="Proteomes" id="UP000752696"/>
    </source>
</evidence>
<evidence type="ECO:0000256" key="4">
    <source>
        <dbReference type="ARBA" id="ARBA00023069"/>
    </source>
</evidence>
<accession>A0A6V7H250</accession>
<keyword evidence="10" id="KW-1185">Reference proteome</keyword>
<feature type="non-terminal residue" evidence="9">
    <location>
        <position position="1"/>
    </location>
</feature>
<dbReference type="AlphaFoldDB" id="A0A6V7H250"/>
<keyword evidence="5" id="KW-0966">Cell projection</keyword>
<evidence type="ECO:0000259" key="8">
    <source>
        <dbReference type="Pfam" id="PF18111"/>
    </source>
</evidence>
<gene>
    <name evidence="9" type="ORF">MHI_LOCUS381264</name>
</gene>
<sequence>MTELLTERKRTGEVEEQMLKVKDSQLSLREKDEQIKDLVNEMKILQQHNNELIDLSSQYGEVELENKELKKKVTEQLHDQETLKHAFNIEQSNIVALQTSNEQLLGKLEELQKNIDILTVQLTTQTEKQETAKTTQISTKQADMKIPITVDRHESYKDIQMDKCSKYCEALEKIFELDIARKEERCKICCKSATVVENTTQKSIELMDKSVQTVSIVGIKDQEIVTSVKEISKVEESQITTQNTEPVENYLTPDKMLKLLERAQISTSTDAARFNQKHMATDIDYSGVMDQKQSHRQVVSLEKLLFETLTQGIHENTPFQPGLQQQRKHIASQSMDPNTILSALFNILQEYSTIPHEATTLYRPTSFIKHQFVKDINNNDEMTLNKVATGPIRSGCSTRKYCTSPYDKQEKPKRKLYHSVKKRPIKVSGNNNCTCNNLMRCNTDIHCDQCCCNSAKLLTCYFNNSGKHYGARSTVNKHGTANSKASFKNHVISSTSQSSVARTYGAVNISRQLQDDKSRDAHETAQIENDASNISESLQKYIKHLDKCREVVSGIPVNEIVKHVQIVDSTGCHLTHEESKSETRKVESFCSADCPNDCVDTPISSSDLFPLVIADGQGLMELHIVSLQISTSAKQILFREKDINNVQLFVSWNIWNQETAYTPVLKCPKLNYNSSFVYRIPDLFSFFSYILLEFVTFQVNVFRNRSDNYAVAKGKLCIKDILDYPQNKLHYITPVNSIIPCSVGINFGQLSLWVRLSCDIEKVDAFKRRRGIISEPSQKTVVEAKPVKTKDIIPSKTDLIVLKDETNEKNHENSISLITNEIETFVDDSSSIQSNKVGENSVDIDLAVTESILDKTPLTVIKKSEEDPETLFSNSKQPEDEHVYTVKWNDIPDDIAKYEMHESSNRFKVAILSNREKEAIEDSERDRETEVETPSVMEFNAFLSNSLEKDSIIIEIMNLILFPRSSVMQNPEYQLFYIEYCFLGYCGADMETISVRKPRPPNQKLIYNFRRKFQVDEEKYPLQNNILRAMLDGFANPNIKFIIVCEPLPEETDIKECLEIGDMKEKIAVSRYANFNIRDYALGDSERIMSLPVYNINEKEQIGLLK</sequence>
<dbReference type="InterPro" id="IPR035892">
    <property type="entry name" value="C2_domain_sf"/>
</dbReference>
<evidence type="ECO:0000256" key="2">
    <source>
        <dbReference type="ARBA" id="ARBA00006042"/>
    </source>
</evidence>
<keyword evidence="4" id="KW-0969">Cilium</keyword>
<dbReference type="EMBL" id="CAJDYZ010006587">
    <property type="protein sequence ID" value="CAD1473512.1"/>
    <property type="molecule type" value="Genomic_DNA"/>
</dbReference>
<dbReference type="OrthoDB" id="2133912at2759"/>
<organism evidence="9 10">
    <name type="scientific">Heterotrigona itama</name>
    <dbReference type="NCBI Taxonomy" id="395501"/>
    <lineage>
        <taxon>Eukaryota</taxon>
        <taxon>Metazoa</taxon>
        <taxon>Ecdysozoa</taxon>
        <taxon>Arthropoda</taxon>
        <taxon>Hexapoda</taxon>
        <taxon>Insecta</taxon>
        <taxon>Pterygota</taxon>
        <taxon>Neoptera</taxon>
        <taxon>Endopterygota</taxon>
        <taxon>Hymenoptera</taxon>
        <taxon>Apocrita</taxon>
        <taxon>Aculeata</taxon>
        <taxon>Apoidea</taxon>
        <taxon>Anthophila</taxon>
        <taxon>Apidae</taxon>
        <taxon>Heterotrigona</taxon>
    </lineage>
</organism>
<comment type="similarity">
    <text evidence="2">Belongs to the RPGRIP1 family.</text>
</comment>
<dbReference type="GO" id="GO:0005856">
    <property type="term" value="C:cytoskeleton"/>
    <property type="evidence" value="ECO:0007669"/>
    <property type="project" value="UniProtKB-ARBA"/>
</dbReference>
<dbReference type="Gene3D" id="2.60.40.150">
    <property type="entry name" value="C2 domain"/>
    <property type="match status" value="2"/>
</dbReference>
<feature type="coiled-coil region" evidence="6">
    <location>
        <begin position="21"/>
        <end position="128"/>
    </location>
</feature>
<comment type="caution">
    <text evidence="9">The sequence shown here is derived from an EMBL/GenBank/DDBJ whole genome shotgun (WGS) entry which is preliminary data.</text>
</comment>
<evidence type="ECO:0000256" key="5">
    <source>
        <dbReference type="ARBA" id="ARBA00023273"/>
    </source>
</evidence>
<evidence type="ECO:0008006" key="11">
    <source>
        <dbReference type="Google" id="ProtNLM"/>
    </source>
</evidence>
<evidence type="ECO:0000256" key="6">
    <source>
        <dbReference type="SAM" id="Coils"/>
    </source>
</evidence>
<dbReference type="GO" id="GO:0005929">
    <property type="term" value="C:cilium"/>
    <property type="evidence" value="ECO:0007669"/>
    <property type="project" value="UniProtKB-SubCell"/>
</dbReference>
<comment type="subcellular location">
    <subcellularLocation>
        <location evidence="1">Cell projection</location>
        <location evidence="1">Cilium</location>
    </subcellularLocation>
</comment>